<feature type="region of interest" description="Disordered" evidence="3">
    <location>
        <begin position="172"/>
        <end position="228"/>
    </location>
</feature>
<evidence type="ECO:0000313" key="5">
    <source>
        <dbReference type="Proteomes" id="UP000030745"/>
    </source>
</evidence>
<dbReference type="Pfam" id="PF05615">
    <property type="entry name" value="THOC7"/>
    <property type="match status" value="1"/>
</dbReference>
<dbReference type="EMBL" id="KK583200">
    <property type="protein sequence ID" value="KDO30768.1"/>
    <property type="molecule type" value="Genomic_DNA"/>
</dbReference>
<evidence type="ECO:0008006" key="6">
    <source>
        <dbReference type="Google" id="ProtNLM"/>
    </source>
</evidence>
<accession>A0A067CJU9</accession>
<dbReference type="Proteomes" id="UP000030745">
    <property type="component" value="Unassembled WGS sequence"/>
</dbReference>
<evidence type="ECO:0000256" key="2">
    <source>
        <dbReference type="ARBA" id="ARBA00023242"/>
    </source>
</evidence>
<dbReference type="InterPro" id="IPR008501">
    <property type="entry name" value="THOC7/Mft1"/>
</dbReference>
<dbReference type="RefSeq" id="XP_012198467.1">
    <property type="nucleotide sequence ID" value="XM_012343077.1"/>
</dbReference>
<sequence>MLKFLGVTGSLGVHYSNFTRTPAKKPRTDAGIAKKLLDEFLWDLELVEADAVKCELLMHTCDQELSAYNALHAEIDQSVLAVTQDIDRLKGIVADEKLIRSYKEEYEAKARDVNKLPSKAASDAVIEGLEDQLRQSTDALASVSDRVDRRAKDFALLMRAIRDLQCMHKEEAAADAAPDDAEVDVEDKDDDDAAYEKESKKRSRHENDAANVGTPPPAASDDEHEKTE</sequence>
<organism evidence="4 5">
    <name type="scientific">Saprolegnia parasitica (strain CBS 223.65)</name>
    <dbReference type="NCBI Taxonomy" id="695850"/>
    <lineage>
        <taxon>Eukaryota</taxon>
        <taxon>Sar</taxon>
        <taxon>Stramenopiles</taxon>
        <taxon>Oomycota</taxon>
        <taxon>Saprolegniomycetes</taxon>
        <taxon>Saprolegniales</taxon>
        <taxon>Saprolegniaceae</taxon>
        <taxon>Saprolegnia</taxon>
    </lineage>
</organism>
<evidence type="ECO:0000256" key="3">
    <source>
        <dbReference type="SAM" id="MobiDB-lite"/>
    </source>
</evidence>
<keyword evidence="2" id="KW-0539">Nucleus</keyword>
<proteinExistence type="predicted"/>
<name>A0A067CJU9_SAPPC</name>
<dbReference type="VEuPathDB" id="FungiDB:SPRG_04669"/>
<evidence type="ECO:0000256" key="1">
    <source>
        <dbReference type="ARBA" id="ARBA00004123"/>
    </source>
</evidence>
<dbReference type="GO" id="GO:0000445">
    <property type="term" value="C:THO complex part of transcription export complex"/>
    <property type="evidence" value="ECO:0007669"/>
    <property type="project" value="InterPro"/>
</dbReference>
<keyword evidence="5" id="KW-1185">Reference proteome</keyword>
<comment type="subcellular location">
    <subcellularLocation>
        <location evidence="1">Nucleus</location>
    </subcellularLocation>
</comment>
<feature type="compositionally biased region" description="Acidic residues" evidence="3">
    <location>
        <begin position="177"/>
        <end position="193"/>
    </location>
</feature>
<dbReference type="AlphaFoldDB" id="A0A067CJU9"/>
<dbReference type="GO" id="GO:0006397">
    <property type="term" value="P:mRNA processing"/>
    <property type="evidence" value="ECO:0007669"/>
    <property type="project" value="InterPro"/>
</dbReference>
<protein>
    <recommendedName>
        <fullName evidence="6">THO complex subunit 7</fullName>
    </recommendedName>
</protein>
<evidence type="ECO:0000313" key="4">
    <source>
        <dbReference type="EMBL" id="KDO30768.1"/>
    </source>
</evidence>
<dbReference type="GeneID" id="24127102"/>
<reference evidence="4 5" key="1">
    <citation type="journal article" date="2013" name="PLoS Genet.">
        <title>Distinctive expansion of potential virulence genes in the genome of the oomycete fish pathogen Saprolegnia parasitica.</title>
        <authorList>
            <person name="Jiang R.H."/>
            <person name="de Bruijn I."/>
            <person name="Haas B.J."/>
            <person name="Belmonte R."/>
            <person name="Lobach L."/>
            <person name="Christie J."/>
            <person name="van den Ackerveken G."/>
            <person name="Bottin A."/>
            <person name="Bulone V."/>
            <person name="Diaz-Moreno S.M."/>
            <person name="Dumas B."/>
            <person name="Fan L."/>
            <person name="Gaulin E."/>
            <person name="Govers F."/>
            <person name="Grenville-Briggs L.J."/>
            <person name="Horner N.R."/>
            <person name="Levin J.Z."/>
            <person name="Mammella M."/>
            <person name="Meijer H.J."/>
            <person name="Morris P."/>
            <person name="Nusbaum C."/>
            <person name="Oome S."/>
            <person name="Phillips A.J."/>
            <person name="van Rooyen D."/>
            <person name="Rzeszutek E."/>
            <person name="Saraiva M."/>
            <person name="Secombes C.J."/>
            <person name="Seidl M.F."/>
            <person name="Snel B."/>
            <person name="Stassen J.H."/>
            <person name="Sykes S."/>
            <person name="Tripathy S."/>
            <person name="van den Berg H."/>
            <person name="Vega-Arreguin J.C."/>
            <person name="Wawra S."/>
            <person name="Young S.K."/>
            <person name="Zeng Q."/>
            <person name="Dieguez-Uribeondo J."/>
            <person name="Russ C."/>
            <person name="Tyler B.M."/>
            <person name="van West P."/>
        </authorList>
    </citation>
    <scope>NUCLEOTIDE SEQUENCE [LARGE SCALE GENOMIC DNA]</scope>
    <source>
        <strain evidence="4 5">CBS 223.65</strain>
    </source>
</reference>
<gene>
    <name evidence="4" type="ORF">SPRG_04669</name>
</gene>
<dbReference type="KEGG" id="spar:SPRG_04669"/>
<dbReference type="STRING" id="695850.A0A067CJU9"/>
<dbReference type="OrthoDB" id="205166at2759"/>
<dbReference type="OMA" id="WANSKND"/>